<proteinExistence type="predicted"/>
<evidence type="ECO:0000313" key="3">
    <source>
        <dbReference type="EMBL" id="KAF0464956.1"/>
    </source>
</evidence>
<evidence type="ECO:0000313" key="4">
    <source>
        <dbReference type="Proteomes" id="UP000439903"/>
    </source>
</evidence>
<dbReference type="AlphaFoldDB" id="A0A8H3XHR1"/>
<gene>
    <name evidence="3" type="ORF">F8M41_026390</name>
</gene>
<dbReference type="EMBL" id="WTPW01000982">
    <property type="protein sequence ID" value="KAF0464956.1"/>
    <property type="molecule type" value="Genomic_DNA"/>
</dbReference>
<keyword evidence="2" id="KW-1133">Transmembrane helix</keyword>
<protein>
    <submittedName>
        <fullName evidence="3">Uncharacterized protein</fullName>
    </submittedName>
</protein>
<feature type="coiled-coil region" evidence="1">
    <location>
        <begin position="81"/>
        <end position="136"/>
    </location>
</feature>
<comment type="caution">
    <text evidence="3">The sequence shown here is derived from an EMBL/GenBank/DDBJ whole genome shotgun (WGS) entry which is preliminary data.</text>
</comment>
<dbReference type="Proteomes" id="UP000439903">
    <property type="component" value="Unassembled WGS sequence"/>
</dbReference>
<reference evidence="3 4" key="1">
    <citation type="journal article" date="2019" name="Environ. Microbiol.">
        <title>At the nexus of three kingdoms: the genome of the mycorrhizal fungus Gigaspora margarita provides insights into plant, endobacterial and fungal interactions.</title>
        <authorList>
            <person name="Venice F."/>
            <person name="Ghignone S."/>
            <person name="Salvioli di Fossalunga A."/>
            <person name="Amselem J."/>
            <person name="Novero M."/>
            <person name="Xianan X."/>
            <person name="Sedzielewska Toro K."/>
            <person name="Morin E."/>
            <person name="Lipzen A."/>
            <person name="Grigoriev I.V."/>
            <person name="Henrissat B."/>
            <person name="Martin F.M."/>
            <person name="Bonfante P."/>
        </authorList>
    </citation>
    <scope>NUCLEOTIDE SEQUENCE [LARGE SCALE GENOMIC DNA]</scope>
    <source>
        <strain evidence="3 4">BEG34</strain>
    </source>
</reference>
<sequence>MSPIRTLYSESTDAKNFQGRGYKLDSSRGHELESQCNELLLETEFFANKCSEFRNAKALAEARSDVITKELEKKNGKILHLQKKLEEANSFQSRIKSLEEELSLTQKYSSKKDSEIMSLKAELALKNDEFERLKLDTISAELAWPKSVITGGNEKNKLNKSLAKYFVPKKIDDKIQPSSEISLEVSNTEIGKDTQSGVSSILNIPEPIDTECQVQEKKNMIPYLTQWENSRFKEPLLCNTISQNETYPQISIRSPLIALLLFTLLIIFTVWITFIRPMWNRQKKIKNKNNNIYIDTIPLIQL</sequence>
<keyword evidence="2" id="KW-0812">Transmembrane</keyword>
<dbReference type="OrthoDB" id="2376275at2759"/>
<evidence type="ECO:0000256" key="2">
    <source>
        <dbReference type="SAM" id="Phobius"/>
    </source>
</evidence>
<keyword evidence="2" id="KW-0472">Membrane</keyword>
<name>A0A8H3XHR1_GIGMA</name>
<keyword evidence="4" id="KW-1185">Reference proteome</keyword>
<organism evidence="3 4">
    <name type="scientific">Gigaspora margarita</name>
    <dbReference type="NCBI Taxonomy" id="4874"/>
    <lineage>
        <taxon>Eukaryota</taxon>
        <taxon>Fungi</taxon>
        <taxon>Fungi incertae sedis</taxon>
        <taxon>Mucoromycota</taxon>
        <taxon>Glomeromycotina</taxon>
        <taxon>Glomeromycetes</taxon>
        <taxon>Diversisporales</taxon>
        <taxon>Gigasporaceae</taxon>
        <taxon>Gigaspora</taxon>
    </lineage>
</organism>
<feature type="transmembrane region" description="Helical" evidence="2">
    <location>
        <begin position="256"/>
        <end position="279"/>
    </location>
</feature>
<evidence type="ECO:0000256" key="1">
    <source>
        <dbReference type="SAM" id="Coils"/>
    </source>
</evidence>
<accession>A0A8H3XHR1</accession>
<keyword evidence="1" id="KW-0175">Coiled coil</keyword>